<comment type="caution">
    <text evidence="1">The sequence shown here is derived from an EMBL/GenBank/DDBJ whole genome shotgun (WGS) entry which is preliminary data.</text>
</comment>
<name>A0A8J1U3T7_OWEFU</name>
<dbReference type="OrthoDB" id="5531344at2759"/>
<organism evidence="1 2">
    <name type="scientific">Owenia fusiformis</name>
    <name type="common">Polychaete worm</name>
    <dbReference type="NCBI Taxonomy" id="6347"/>
    <lineage>
        <taxon>Eukaryota</taxon>
        <taxon>Metazoa</taxon>
        <taxon>Spiralia</taxon>
        <taxon>Lophotrochozoa</taxon>
        <taxon>Annelida</taxon>
        <taxon>Polychaeta</taxon>
        <taxon>Sedentaria</taxon>
        <taxon>Canalipalpata</taxon>
        <taxon>Sabellida</taxon>
        <taxon>Oweniida</taxon>
        <taxon>Oweniidae</taxon>
        <taxon>Owenia</taxon>
    </lineage>
</organism>
<reference evidence="1" key="1">
    <citation type="submission" date="2022-03" db="EMBL/GenBank/DDBJ databases">
        <authorList>
            <person name="Martin C."/>
        </authorList>
    </citation>
    <scope>NUCLEOTIDE SEQUENCE</scope>
</reference>
<evidence type="ECO:0000313" key="1">
    <source>
        <dbReference type="EMBL" id="CAH1791063.1"/>
    </source>
</evidence>
<dbReference type="AlphaFoldDB" id="A0A8J1U3T7"/>
<dbReference type="Proteomes" id="UP000749559">
    <property type="component" value="Unassembled WGS sequence"/>
</dbReference>
<accession>A0A8J1U3T7</accession>
<protein>
    <submittedName>
        <fullName evidence="1">Uncharacterized protein</fullName>
    </submittedName>
</protein>
<sequence length="221" mass="25160">MSQEFPPTPQQIDDIPVKQDNPLIQITASKAEIDRRISAFIERKQTEIDSNNRREFCHPVSSNEDPSTVNSCARTDAMLVPRGGGSSHIKVSQVMNPYGPQGQRKSDNETEGNSKAMCADGIEERLRNMEVHLNIDDEMISANPKRQNVYERLRHLENRILYLEGVSPEYFHSNSGPPSKRMKHNHPTRLKLDHQNLSIGDIDKRIAQLQATLSKKTMMPY</sequence>
<gene>
    <name evidence="1" type="ORF">OFUS_LOCUS16197</name>
</gene>
<dbReference type="EMBL" id="CAIIXF020000008">
    <property type="protein sequence ID" value="CAH1791063.1"/>
    <property type="molecule type" value="Genomic_DNA"/>
</dbReference>
<evidence type="ECO:0000313" key="2">
    <source>
        <dbReference type="Proteomes" id="UP000749559"/>
    </source>
</evidence>
<keyword evidence="2" id="KW-1185">Reference proteome</keyword>
<proteinExistence type="predicted"/>